<comment type="subcellular location">
    <subcellularLocation>
        <location evidence="1">Cytoplasm</location>
    </subcellularLocation>
</comment>
<keyword evidence="3" id="KW-0963">Cytoplasm</keyword>
<evidence type="ECO:0000256" key="3">
    <source>
        <dbReference type="ARBA" id="ARBA00022490"/>
    </source>
</evidence>
<keyword evidence="8" id="KW-0030">Aminoacyl-tRNA synthetase</keyword>
<dbReference type="InterPro" id="IPR002312">
    <property type="entry name" value="Asp/Asn-tRNA-synth_IIb"/>
</dbReference>
<dbReference type="PANTHER" id="PTHR43450:SF1">
    <property type="entry name" value="ASPARTATE--TRNA LIGASE, CYTOPLASMIC"/>
    <property type="match status" value="1"/>
</dbReference>
<gene>
    <name evidence="10" type="ORF">A3F34_01350</name>
</gene>
<organism evidence="10 11">
    <name type="scientific">Candidatus Roizmanbacteria bacterium RIFCSPHIGHO2_12_FULL_44_10</name>
    <dbReference type="NCBI Taxonomy" id="1802054"/>
    <lineage>
        <taxon>Bacteria</taxon>
        <taxon>Candidatus Roizmaniibacteriota</taxon>
    </lineage>
</organism>
<dbReference type="SUPFAM" id="SSF50249">
    <property type="entry name" value="Nucleic acid-binding proteins"/>
    <property type="match status" value="1"/>
</dbReference>
<evidence type="ECO:0000313" key="10">
    <source>
        <dbReference type="EMBL" id="OGK39268.1"/>
    </source>
</evidence>
<dbReference type="GO" id="GO:0017101">
    <property type="term" value="C:aminoacyl-tRNA synthetase multienzyme complex"/>
    <property type="evidence" value="ECO:0007669"/>
    <property type="project" value="TreeGrafter"/>
</dbReference>
<dbReference type="CDD" id="cd04317">
    <property type="entry name" value="EcAspRS_like_N"/>
    <property type="match status" value="1"/>
</dbReference>
<dbReference type="InterPro" id="IPR006195">
    <property type="entry name" value="aa-tRNA-synth_II"/>
</dbReference>
<evidence type="ECO:0000256" key="2">
    <source>
        <dbReference type="ARBA" id="ARBA00005312"/>
    </source>
</evidence>
<dbReference type="InterPro" id="IPR004364">
    <property type="entry name" value="Aa-tRNA-synt_II"/>
</dbReference>
<dbReference type="InterPro" id="IPR004365">
    <property type="entry name" value="NA-bd_OB_tRNA"/>
</dbReference>
<dbReference type="GO" id="GO:0006422">
    <property type="term" value="P:aspartyl-tRNA aminoacylation"/>
    <property type="evidence" value="ECO:0007669"/>
    <property type="project" value="InterPro"/>
</dbReference>
<evidence type="ECO:0000313" key="11">
    <source>
        <dbReference type="Proteomes" id="UP000179024"/>
    </source>
</evidence>
<accession>A0A1F7I7C5</accession>
<dbReference type="GO" id="GO:0005829">
    <property type="term" value="C:cytosol"/>
    <property type="evidence" value="ECO:0007669"/>
    <property type="project" value="TreeGrafter"/>
</dbReference>
<dbReference type="Pfam" id="PF00152">
    <property type="entry name" value="tRNA-synt_2"/>
    <property type="match status" value="1"/>
</dbReference>
<proteinExistence type="inferred from homology"/>
<evidence type="ECO:0000256" key="7">
    <source>
        <dbReference type="ARBA" id="ARBA00022917"/>
    </source>
</evidence>
<protein>
    <submittedName>
        <fullName evidence="10">Aspartate--tRNA(Asn) ligase</fullName>
    </submittedName>
</protein>
<dbReference type="EMBL" id="MGAE01000022">
    <property type="protein sequence ID" value="OGK39268.1"/>
    <property type="molecule type" value="Genomic_DNA"/>
</dbReference>
<dbReference type="NCBIfam" id="NF003483">
    <property type="entry name" value="PRK05159.1"/>
    <property type="match status" value="1"/>
</dbReference>
<comment type="caution">
    <text evidence="10">The sequence shown here is derived from an EMBL/GenBank/DDBJ whole genome shotgun (WGS) entry which is preliminary data.</text>
</comment>
<keyword evidence="6" id="KW-0067">ATP-binding</keyword>
<sequence length="445" mass="50788">MKALFVEETVNKISEEVELFGWAETIRDHKKIVFIDLRDSSGVVQLVGGADLSVISPEDVLRIKGTVKARPDNLVNDKISTGKVEVTVKDWEILSKAETLPFEISGDNLNVTLPVLLNYRALSLRNPKIKAIFEIQEIVIDSFRNGLKEKQFTEFQSPVIIPQPAEGGAEVFEVKYFDYKAYLAQSPQFYKQIMVGVFERVFTVSKTLRAEPSVTTRHLTEATTLDAEFGFIDSWEEIMAMAEYIIKFILKEVNERGGEALKHYGLESLSIPKEIPRLKLREAQKIIFERTGRDNQQEPDLEPEDEREISKWATEKHGTGFVFITHYPVAKRPFYTYEDPEDLGYTLSFDLIGYGMELMTGGQRIHQLDKLVENAQARNIDLQRSELYLQAFRYGMPPEGGFSFGSERIVMGILGLANVREASLFPRDMERIDVHLPTLYGKDKK</sequence>
<keyword evidence="5" id="KW-0547">Nucleotide-binding</keyword>
<evidence type="ECO:0000256" key="4">
    <source>
        <dbReference type="ARBA" id="ARBA00022598"/>
    </source>
</evidence>
<dbReference type="InterPro" id="IPR045864">
    <property type="entry name" value="aa-tRNA-synth_II/BPL/LPL"/>
</dbReference>
<dbReference type="GO" id="GO:0004815">
    <property type="term" value="F:aspartate-tRNA ligase activity"/>
    <property type="evidence" value="ECO:0007669"/>
    <property type="project" value="InterPro"/>
</dbReference>
<dbReference type="AlphaFoldDB" id="A0A1F7I7C5"/>
<evidence type="ECO:0000259" key="9">
    <source>
        <dbReference type="PROSITE" id="PS50862"/>
    </source>
</evidence>
<evidence type="ECO:0000256" key="6">
    <source>
        <dbReference type="ARBA" id="ARBA00022840"/>
    </source>
</evidence>
<evidence type="ECO:0000256" key="1">
    <source>
        <dbReference type="ARBA" id="ARBA00004496"/>
    </source>
</evidence>
<feature type="domain" description="Aminoacyl-transfer RNA synthetases class-II family profile" evidence="9">
    <location>
        <begin position="133"/>
        <end position="426"/>
    </location>
</feature>
<evidence type="ECO:0000256" key="8">
    <source>
        <dbReference type="ARBA" id="ARBA00023146"/>
    </source>
</evidence>
<dbReference type="InterPro" id="IPR012340">
    <property type="entry name" value="NA-bd_OB-fold"/>
</dbReference>
<name>A0A1F7I7C5_9BACT</name>
<dbReference type="GO" id="GO:0005524">
    <property type="term" value="F:ATP binding"/>
    <property type="evidence" value="ECO:0007669"/>
    <property type="project" value="UniProtKB-KW"/>
</dbReference>
<keyword evidence="7" id="KW-0648">Protein biosynthesis</keyword>
<dbReference type="Gene3D" id="3.30.930.10">
    <property type="entry name" value="Bira Bifunctional Protein, Domain 2"/>
    <property type="match status" value="1"/>
</dbReference>
<dbReference type="InterPro" id="IPR004523">
    <property type="entry name" value="Asp-tRNA_synthase_2"/>
</dbReference>
<dbReference type="GO" id="GO:0003723">
    <property type="term" value="F:RNA binding"/>
    <property type="evidence" value="ECO:0007669"/>
    <property type="project" value="TreeGrafter"/>
</dbReference>
<evidence type="ECO:0000256" key="5">
    <source>
        <dbReference type="ARBA" id="ARBA00022741"/>
    </source>
</evidence>
<comment type="similarity">
    <text evidence="2">Belongs to the class-II aminoacyl-tRNA synthetase family. Type 2 subfamily.</text>
</comment>
<dbReference type="Gene3D" id="2.40.50.140">
    <property type="entry name" value="Nucleic acid-binding proteins"/>
    <property type="match status" value="1"/>
</dbReference>
<dbReference type="PRINTS" id="PR01042">
    <property type="entry name" value="TRNASYNTHASP"/>
</dbReference>
<dbReference type="InterPro" id="IPR047089">
    <property type="entry name" value="Asp-tRNA-ligase_1_N"/>
</dbReference>
<dbReference type="PANTHER" id="PTHR43450">
    <property type="entry name" value="ASPARTYL-TRNA SYNTHETASE"/>
    <property type="match status" value="1"/>
</dbReference>
<dbReference type="SUPFAM" id="SSF55681">
    <property type="entry name" value="Class II aaRS and biotin synthetases"/>
    <property type="match status" value="1"/>
</dbReference>
<reference evidence="10 11" key="1">
    <citation type="journal article" date="2016" name="Nat. Commun.">
        <title>Thousands of microbial genomes shed light on interconnected biogeochemical processes in an aquifer system.</title>
        <authorList>
            <person name="Anantharaman K."/>
            <person name="Brown C.T."/>
            <person name="Hug L.A."/>
            <person name="Sharon I."/>
            <person name="Castelle C.J."/>
            <person name="Probst A.J."/>
            <person name="Thomas B.C."/>
            <person name="Singh A."/>
            <person name="Wilkins M.J."/>
            <person name="Karaoz U."/>
            <person name="Brodie E.L."/>
            <person name="Williams K.H."/>
            <person name="Hubbard S.S."/>
            <person name="Banfield J.F."/>
        </authorList>
    </citation>
    <scope>NUCLEOTIDE SEQUENCE [LARGE SCALE GENOMIC DNA]</scope>
</reference>
<keyword evidence="4 10" id="KW-0436">Ligase</keyword>
<dbReference type="PROSITE" id="PS50862">
    <property type="entry name" value="AA_TRNA_LIGASE_II"/>
    <property type="match status" value="1"/>
</dbReference>
<dbReference type="Proteomes" id="UP000179024">
    <property type="component" value="Unassembled WGS sequence"/>
</dbReference>
<dbReference type="Pfam" id="PF01336">
    <property type="entry name" value="tRNA_anti-codon"/>
    <property type="match status" value="1"/>
</dbReference>